<protein>
    <submittedName>
        <fullName evidence="2">SMI1/KNR4 family protein</fullName>
    </submittedName>
</protein>
<feature type="domain" description="Knr4/Smi1-like" evidence="1">
    <location>
        <begin position="25"/>
        <end position="133"/>
    </location>
</feature>
<reference evidence="2 3" key="1">
    <citation type="submission" date="2018-02" db="EMBL/GenBank/DDBJ databases">
        <title>Draft genome sequencing of Burkholderia cepacia Y14-15.</title>
        <authorList>
            <person name="Zheng B.-X."/>
        </authorList>
    </citation>
    <scope>NUCLEOTIDE SEQUENCE [LARGE SCALE GENOMIC DNA]</scope>
    <source>
        <strain evidence="2 3">Y14-15</strain>
    </source>
</reference>
<evidence type="ECO:0000259" key="1">
    <source>
        <dbReference type="SMART" id="SM00860"/>
    </source>
</evidence>
<dbReference type="RefSeq" id="WP_105393888.1">
    <property type="nucleotide sequence ID" value="NZ_PUIQ01000112.1"/>
</dbReference>
<proteinExistence type="predicted"/>
<evidence type="ECO:0000313" key="3">
    <source>
        <dbReference type="Proteomes" id="UP000238206"/>
    </source>
</evidence>
<name>A0A2S8HZD8_BURCE</name>
<dbReference type="InterPro" id="IPR037883">
    <property type="entry name" value="Knr4/Smi1-like_sf"/>
</dbReference>
<accession>A0A2S8HZD8</accession>
<comment type="caution">
    <text evidence="2">The sequence shown here is derived from an EMBL/GenBank/DDBJ whole genome shotgun (WGS) entry which is preliminary data.</text>
</comment>
<dbReference type="SUPFAM" id="SSF160631">
    <property type="entry name" value="SMI1/KNR4-like"/>
    <property type="match status" value="1"/>
</dbReference>
<dbReference type="Pfam" id="PF14567">
    <property type="entry name" value="SUKH_5"/>
    <property type="match status" value="1"/>
</dbReference>
<dbReference type="AlphaFoldDB" id="A0A2S8HZD8"/>
<dbReference type="EMBL" id="PUIQ01000112">
    <property type="protein sequence ID" value="PQP07482.1"/>
    <property type="molecule type" value="Genomic_DNA"/>
</dbReference>
<organism evidence="2 3">
    <name type="scientific">Burkholderia cepacia</name>
    <name type="common">Pseudomonas cepacia</name>
    <dbReference type="NCBI Taxonomy" id="292"/>
    <lineage>
        <taxon>Bacteria</taxon>
        <taxon>Pseudomonadati</taxon>
        <taxon>Pseudomonadota</taxon>
        <taxon>Betaproteobacteria</taxon>
        <taxon>Burkholderiales</taxon>
        <taxon>Burkholderiaceae</taxon>
        <taxon>Burkholderia</taxon>
        <taxon>Burkholderia cepacia complex</taxon>
    </lineage>
</organism>
<dbReference type="SMART" id="SM00860">
    <property type="entry name" value="SMI1_KNR4"/>
    <property type="match status" value="1"/>
</dbReference>
<dbReference type="Proteomes" id="UP000238206">
    <property type="component" value="Unassembled WGS sequence"/>
</dbReference>
<evidence type="ECO:0000313" key="2">
    <source>
        <dbReference type="EMBL" id="PQP07482.1"/>
    </source>
</evidence>
<dbReference type="InterPro" id="IPR018958">
    <property type="entry name" value="Knr4/Smi1-like_dom"/>
</dbReference>
<sequence>MDAKLVSAIDELKILSAGKRIKTPAPDDVLISNYEKEIGFLFSDEYRLFLKDASTIFFGVMEPLVVTDERNDRCELSLAIQKARQIGLPFDWLPICEDNGDYYCIIPDGKIRFWSPDGVTVESWASLAEWINDVWISRG</sequence>
<dbReference type="Gene3D" id="3.40.1580.10">
    <property type="entry name" value="SMI1/KNR4-like"/>
    <property type="match status" value="1"/>
</dbReference>
<gene>
    <name evidence="2" type="ORF">C5615_37670</name>
</gene>